<organism evidence="11">
    <name type="scientific">Chloropicon roscoffensis</name>
    <dbReference type="NCBI Taxonomy" id="1461544"/>
    <lineage>
        <taxon>Eukaryota</taxon>
        <taxon>Viridiplantae</taxon>
        <taxon>Chlorophyta</taxon>
        <taxon>Chloropicophyceae</taxon>
        <taxon>Chloropicales</taxon>
        <taxon>Chloropicaceae</taxon>
        <taxon>Chloropicon</taxon>
    </lineage>
</organism>
<comment type="subcellular location">
    <subcellularLocation>
        <location evidence="2">Secreted</location>
    </subcellularLocation>
</comment>
<dbReference type="GO" id="GO:0005576">
    <property type="term" value="C:extracellular region"/>
    <property type="evidence" value="ECO:0007669"/>
    <property type="project" value="UniProtKB-SubCell"/>
</dbReference>
<dbReference type="EMBL" id="CP151504">
    <property type="protein sequence ID" value="WZN61844.1"/>
    <property type="molecule type" value="Genomic_DNA"/>
</dbReference>
<evidence type="ECO:0000259" key="10">
    <source>
        <dbReference type="Pfam" id="PF26410"/>
    </source>
</evidence>
<evidence type="ECO:0000256" key="5">
    <source>
        <dbReference type="ARBA" id="ARBA00022525"/>
    </source>
</evidence>
<accession>A0A7S3CIS4</accession>
<keyword evidence="8" id="KW-0326">Glycosidase</keyword>
<dbReference type="Gene3D" id="3.20.20.80">
    <property type="entry name" value="Glycosidases"/>
    <property type="match status" value="1"/>
</dbReference>
<evidence type="ECO:0000313" key="13">
    <source>
        <dbReference type="Proteomes" id="UP001472866"/>
    </source>
</evidence>
<dbReference type="EC" id="3.2.1.78" evidence="4"/>
<evidence type="ECO:0000256" key="9">
    <source>
        <dbReference type="SAM" id="Phobius"/>
    </source>
</evidence>
<keyword evidence="9" id="KW-0472">Membrane</keyword>
<comment type="catalytic activity">
    <reaction evidence="1">
        <text>Random hydrolysis of (1-&gt;4)-beta-D-mannosidic linkages in mannans, galactomannans and glucomannans.</text>
        <dbReference type="EC" id="3.2.1.78"/>
    </reaction>
</comment>
<dbReference type="SUPFAM" id="SSF51445">
    <property type="entry name" value="(Trans)glycosidases"/>
    <property type="match status" value="1"/>
</dbReference>
<keyword evidence="5" id="KW-0964">Secreted</keyword>
<sequence length="571" mass="64509">MACRNGERVSGRGGRTSGGLMCAAVFVYVVLGLLGPSCAEAKASYDDGIVIERDDIGFVAREGRHLRDARGNPFFIVGTNSYYLLEHASETEPWLKRSVVTDTLDEAKKMGLNTVRTWAFYDGKLQTAPGEYDEEWLDALDFVVAAAGERGLKLVLSLTNFWDAYGGMESYVMWANDANETAGLSVSEFYTSEATREMYKQNFRFLKGRTNKYTNLTYAEDPTIMAWELANEPRNPGDYTGEVLREWIAEMSHFVKSEAPNQLVTSGSEGFFGPSTMQYMNLNGNGTFDHGRYLAQMCTGVDFLAQHDNRTAIDLPSFHLYPDHHAEELCGRGAPASDCALQWARAHTKARLKIAAESLGKPVYLGEFGKMKHPTMEGTLDAQVVYRNRLFAQVYDQFQRSAVDAFDEDTHMFGKHTGVGGGTTFWMLSNKEYKDYDNFTVYAYTNGPSLPPPWVPEPTAVEAQSDFRNIDEELECVENALRVHPDWIRHSWFVRGGDADLWPDTVPRLEKENENIRTRTYTHGHHPGYVFDFDPEVAHDWTLDASTVELISNHAKNMEDLARLNRHDWWG</sequence>
<dbReference type="InterPro" id="IPR017853">
    <property type="entry name" value="GH"/>
</dbReference>
<evidence type="ECO:0000256" key="3">
    <source>
        <dbReference type="ARBA" id="ARBA00005641"/>
    </source>
</evidence>
<dbReference type="AlphaFoldDB" id="A0A7S3CIS4"/>
<dbReference type="PANTHER" id="PTHR31451:SF39">
    <property type="entry name" value="MANNAN ENDO-1,4-BETA-MANNOSIDASE 1"/>
    <property type="match status" value="1"/>
</dbReference>
<gene>
    <name evidence="11" type="ORF">CROS1456_LOCUS9398</name>
    <name evidence="12" type="ORF">HKI87_04g33790</name>
</gene>
<comment type="similarity">
    <text evidence="3">Belongs to the glycosyl hydrolase 5 (cellulase A) family.</text>
</comment>
<evidence type="ECO:0000313" key="12">
    <source>
        <dbReference type="EMBL" id="WZN61844.1"/>
    </source>
</evidence>
<proteinExistence type="inferred from homology"/>
<dbReference type="EMBL" id="HBHZ01012148">
    <property type="protein sequence ID" value="CAE0196301.1"/>
    <property type="molecule type" value="Transcribed_RNA"/>
</dbReference>
<evidence type="ECO:0000256" key="6">
    <source>
        <dbReference type="ARBA" id="ARBA00022729"/>
    </source>
</evidence>
<evidence type="ECO:0000313" key="11">
    <source>
        <dbReference type="EMBL" id="CAE0196301.1"/>
    </source>
</evidence>
<dbReference type="GO" id="GO:0016985">
    <property type="term" value="F:mannan endo-1,4-beta-mannosidase activity"/>
    <property type="evidence" value="ECO:0007669"/>
    <property type="project" value="UniProtKB-EC"/>
</dbReference>
<reference evidence="12 13" key="2">
    <citation type="submission" date="2024-03" db="EMBL/GenBank/DDBJ databases">
        <title>Complete genome sequence of the green alga Chloropicon roscoffensis RCC1871.</title>
        <authorList>
            <person name="Lemieux C."/>
            <person name="Pombert J.-F."/>
            <person name="Otis C."/>
            <person name="Turmel M."/>
        </authorList>
    </citation>
    <scope>NUCLEOTIDE SEQUENCE [LARGE SCALE GENOMIC DNA]</scope>
    <source>
        <strain evidence="12 13">RCC1871</strain>
    </source>
</reference>
<keyword evidence="6" id="KW-0732">Signal</keyword>
<evidence type="ECO:0000256" key="8">
    <source>
        <dbReference type="ARBA" id="ARBA00023295"/>
    </source>
</evidence>
<dbReference type="InterPro" id="IPR045053">
    <property type="entry name" value="MAN-like"/>
</dbReference>
<dbReference type="Pfam" id="PF26410">
    <property type="entry name" value="GH5_mannosidase"/>
    <property type="match status" value="1"/>
</dbReference>
<name>A0A7S3CIS4_9CHLO</name>
<keyword evidence="9" id="KW-1133">Transmembrane helix</keyword>
<dbReference type="GO" id="GO:0000272">
    <property type="term" value="P:polysaccharide catabolic process"/>
    <property type="evidence" value="ECO:0007669"/>
    <property type="project" value="InterPro"/>
</dbReference>
<feature type="domain" description="Glycoside hydrolase family 5" evidence="10">
    <location>
        <begin position="58"/>
        <end position="279"/>
    </location>
</feature>
<dbReference type="PANTHER" id="PTHR31451">
    <property type="match status" value="1"/>
</dbReference>
<feature type="transmembrane region" description="Helical" evidence="9">
    <location>
        <begin position="18"/>
        <end position="35"/>
    </location>
</feature>
<dbReference type="Proteomes" id="UP001472866">
    <property type="component" value="Chromosome 04"/>
</dbReference>
<keyword evidence="9" id="KW-0812">Transmembrane</keyword>
<reference evidence="11" key="1">
    <citation type="submission" date="2021-01" db="EMBL/GenBank/DDBJ databases">
        <authorList>
            <person name="Corre E."/>
            <person name="Pelletier E."/>
            <person name="Niang G."/>
            <person name="Scheremetjew M."/>
            <person name="Finn R."/>
            <person name="Kale V."/>
            <person name="Holt S."/>
            <person name="Cochrane G."/>
            <person name="Meng A."/>
            <person name="Brown T."/>
            <person name="Cohen L."/>
        </authorList>
    </citation>
    <scope>NUCLEOTIDE SEQUENCE</scope>
    <source>
        <strain evidence="11">RCC1871</strain>
    </source>
</reference>
<evidence type="ECO:0000256" key="7">
    <source>
        <dbReference type="ARBA" id="ARBA00022801"/>
    </source>
</evidence>
<dbReference type="InterPro" id="IPR001547">
    <property type="entry name" value="Glyco_hydro_5"/>
</dbReference>
<evidence type="ECO:0000256" key="1">
    <source>
        <dbReference type="ARBA" id="ARBA00001678"/>
    </source>
</evidence>
<evidence type="ECO:0000256" key="4">
    <source>
        <dbReference type="ARBA" id="ARBA00012706"/>
    </source>
</evidence>
<protein>
    <recommendedName>
        <fullName evidence="4">mannan endo-1,4-beta-mannosidase</fullName>
        <ecNumber evidence="4">3.2.1.78</ecNumber>
    </recommendedName>
</protein>
<keyword evidence="13" id="KW-1185">Reference proteome</keyword>
<evidence type="ECO:0000256" key="2">
    <source>
        <dbReference type="ARBA" id="ARBA00004613"/>
    </source>
</evidence>
<keyword evidence="7" id="KW-0378">Hydrolase</keyword>